<dbReference type="AlphaFoldDB" id="A0AAD6YGQ8"/>
<keyword evidence="1" id="KW-0812">Transmembrane</keyword>
<accession>A0AAD6YGQ8</accession>
<reference evidence="2" key="1">
    <citation type="submission" date="2023-03" db="EMBL/GenBank/DDBJ databases">
        <title>Massive genome expansion in bonnet fungi (Mycena s.s.) driven by repeated elements and novel gene families across ecological guilds.</title>
        <authorList>
            <consortium name="Lawrence Berkeley National Laboratory"/>
            <person name="Harder C.B."/>
            <person name="Miyauchi S."/>
            <person name="Viragh M."/>
            <person name="Kuo A."/>
            <person name="Thoen E."/>
            <person name="Andreopoulos B."/>
            <person name="Lu D."/>
            <person name="Skrede I."/>
            <person name="Drula E."/>
            <person name="Henrissat B."/>
            <person name="Morin E."/>
            <person name="Kohler A."/>
            <person name="Barry K."/>
            <person name="LaButti K."/>
            <person name="Morin E."/>
            <person name="Salamov A."/>
            <person name="Lipzen A."/>
            <person name="Mereny Z."/>
            <person name="Hegedus B."/>
            <person name="Baldrian P."/>
            <person name="Stursova M."/>
            <person name="Weitz H."/>
            <person name="Taylor A."/>
            <person name="Grigoriev I.V."/>
            <person name="Nagy L.G."/>
            <person name="Martin F."/>
            <person name="Kauserud H."/>
        </authorList>
    </citation>
    <scope>NUCLEOTIDE SEQUENCE</scope>
    <source>
        <strain evidence="2">9144</strain>
    </source>
</reference>
<keyword evidence="1" id="KW-1133">Transmembrane helix</keyword>
<feature type="transmembrane region" description="Helical" evidence="1">
    <location>
        <begin position="70"/>
        <end position="89"/>
    </location>
</feature>
<feature type="transmembrane region" description="Helical" evidence="1">
    <location>
        <begin position="109"/>
        <end position="130"/>
    </location>
</feature>
<evidence type="ECO:0000313" key="3">
    <source>
        <dbReference type="Proteomes" id="UP001219525"/>
    </source>
</evidence>
<gene>
    <name evidence="2" type="ORF">GGX14DRAFT_361514</name>
</gene>
<keyword evidence="1" id="KW-0472">Membrane</keyword>
<dbReference type="EMBL" id="JARJCW010000023">
    <property type="protein sequence ID" value="KAJ7212685.1"/>
    <property type="molecule type" value="Genomic_DNA"/>
</dbReference>
<feature type="transmembrane region" description="Helical" evidence="1">
    <location>
        <begin position="150"/>
        <end position="174"/>
    </location>
</feature>
<dbReference type="Proteomes" id="UP001219525">
    <property type="component" value="Unassembled WGS sequence"/>
</dbReference>
<proteinExistence type="predicted"/>
<comment type="caution">
    <text evidence="2">The sequence shown here is derived from an EMBL/GenBank/DDBJ whole genome shotgun (WGS) entry which is preliminary data.</text>
</comment>
<evidence type="ECO:0008006" key="4">
    <source>
        <dbReference type="Google" id="ProtNLM"/>
    </source>
</evidence>
<name>A0AAD6YGQ8_9AGAR</name>
<evidence type="ECO:0000256" key="1">
    <source>
        <dbReference type="SAM" id="Phobius"/>
    </source>
</evidence>
<evidence type="ECO:0000313" key="2">
    <source>
        <dbReference type="EMBL" id="KAJ7212685.1"/>
    </source>
</evidence>
<keyword evidence="3" id="KW-1185">Reference proteome</keyword>
<sequence length="274" mass="30698">MDVWVTLTKIRGFLMVSDVPFQDRAELTEEAILKVVGTQEAIFDFNMVVGDSVVVWRTWAVYQHRVQSRILVLLVPGTLLLLTLIFSIIDIACNNYDGPLPGVCYQAGMIGWGLSAATNIACTIFIWLKARQHRKITRPLGRSRMTGEKILSILFDSGFIYSLLWLSQVISVFATAKIITLTSPAVYLWGVISAMGNQMAGFYPTVVIVIVNLRRTIWEEEEEEDLLRWTPNAKRSGRTDTFGGKGGDDAAPVQNVFYITSYKAFVDASKHPRV</sequence>
<protein>
    <recommendedName>
        <fullName evidence="4">Transmembrane protein</fullName>
    </recommendedName>
</protein>
<organism evidence="2 3">
    <name type="scientific">Mycena pura</name>
    <dbReference type="NCBI Taxonomy" id="153505"/>
    <lineage>
        <taxon>Eukaryota</taxon>
        <taxon>Fungi</taxon>
        <taxon>Dikarya</taxon>
        <taxon>Basidiomycota</taxon>
        <taxon>Agaricomycotina</taxon>
        <taxon>Agaricomycetes</taxon>
        <taxon>Agaricomycetidae</taxon>
        <taxon>Agaricales</taxon>
        <taxon>Marasmiineae</taxon>
        <taxon>Mycenaceae</taxon>
        <taxon>Mycena</taxon>
    </lineage>
</organism>
<feature type="transmembrane region" description="Helical" evidence="1">
    <location>
        <begin position="186"/>
        <end position="211"/>
    </location>
</feature>